<evidence type="ECO:0000313" key="2">
    <source>
        <dbReference type="EnsemblMetazoa" id="XP_031788818"/>
    </source>
</evidence>
<dbReference type="EnsemblMetazoa" id="XM_031932958">
    <property type="protein sequence ID" value="XP_031788818"/>
    <property type="gene ID" value="LOC107982133"/>
</dbReference>
<accession>A0A7M7QLP0</accession>
<dbReference type="AlphaFoldDB" id="A0A7M7QLP0"/>
<proteinExistence type="predicted"/>
<dbReference type="PROSITE" id="PS51029">
    <property type="entry name" value="MADF"/>
    <property type="match status" value="1"/>
</dbReference>
<dbReference type="KEGG" id="nvi:107982133"/>
<sequence>MLDDLESGQKGIFYDIMINYFMNNPVLYDKMDEDYMYTVEQISKLKILSDYLKDLNIVVGVPQIILAWQDLAKQFKKHSTDENNAGTGSGAKENDFPYLEHLMFLKPAVQHRPVLSSGLPDDGALQLQQRSSAIDSSGSSNVFTFNSVPSCNNASHPSLAKSSCIPPSYRMPPNNPATATDCAPPSKRSILIQC</sequence>
<keyword evidence="3" id="KW-1185">Reference proteome</keyword>
<dbReference type="InterPro" id="IPR006578">
    <property type="entry name" value="MADF-dom"/>
</dbReference>
<reference evidence="2" key="1">
    <citation type="submission" date="2021-01" db="UniProtKB">
        <authorList>
            <consortium name="EnsemblMetazoa"/>
        </authorList>
    </citation>
    <scope>IDENTIFICATION</scope>
</reference>
<protein>
    <recommendedName>
        <fullName evidence="1">MADF domain-containing protein</fullName>
    </recommendedName>
</protein>
<evidence type="ECO:0000259" key="1">
    <source>
        <dbReference type="PROSITE" id="PS51029"/>
    </source>
</evidence>
<dbReference type="Proteomes" id="UP000002358">
    <property type="component" value="Unassembled WGS sequence"/>
</dbReference>
<name>A0A7M7QLP0_NASVI</name>
<dbReference type="RefSeq" id="XP_031788818.1">
    <property type="nucleotide sequence ID" value="XM_031932958.2"/>
</dbReference>
<dbReference type="InParanoid" id="A0A7M7QLP0"/>
<feature type="domain" description="MADF" evidence="1">
    <location>
        <begin position="16"/>
        <end position="110"/>
    </location>
</feature>
<dbReference type="GeneID" id="107982133"/>
<dbReference type="Pfam" id="PF10545">
    <property type="entry name" value="MADF_DNA_bdg"/>
    <property type="match status" value="1"/>
</dbReference>
<organism evidence="2 3">
    <name type="scientific">Nasonia vitripennis</name>
    <name type="common">Parasitic wasp</name>
    <dbReference type="NCBI Taxonomy" id="7425"/>
    <lineage>
        <taxon>Eukaryota</taxon>
        <taxon>Metazoa</taxon>
        <taxon>Ecdysozoa</taxon>
        <taxon>Arthropoda</taxon>
        <taxon>Hexapoda</taxon>
        <taxon>Insecta</taxon>
        <taxon>Pterygota</taxon>
        <taxon>Neoptera</taxon>
        <taxon>Endopterygota</taxon>
        <taxon>Hymenoptera</taxon>
        <taxon>Apocrita</taxon>
        <taxon>Proctotrupomorpha</taxon>
        <taxon>Chalcidoidea</taxon>
        <taxon>Pteromalidae</taxon>
        <taxon>Pteromalinae</taxon>
        <taxon>Nasonia</taxon>
    </lineage>
</organism>
<evidence type="ECO:0000313" key="3">
    <source>
        <dbReference type="Proteomes" id="UP000002358"/>
    </source>
</evidence>